<feature type="coiled-coil region" evidence="1">
    <location>
        <begin position="414"/>
        <end position="448"/>
    </location>
</feature>
<keyword evidence="4" id="KW-1185">Reference proteome</keyword>
<keyword evidence="1" id="KW-0175">Coiled coil</keyword>
<dbReference type="Proteomes" id="UP001219567">
    <property type="component" value="Chromosome 4"/>
</dbReference>
<evidence type="ECO:0000313" key="3">
    <source>
        <dbReference type="EMBL" id="WFD00082.1"/>
    </source>
</evidence>
<accession>A0AAJ5YUP9</accession>
<feature type="compositionally biased region" description="Polar residues" evidence="2">
    <location>
        <begin position="123"/>
        <end position="136"/>
    </location>
</feature>
<organism evidence="3 4">
    <name type="scientific">Malassezia yamatoensis</name>
    <dbReference type="NCBI Taxonomy" id="253288"/>
    <lineage>
        <taxon>Eukaryota</taxon>
        <taxon>Fungi</taxon>
        <taxon>Dikarya</taxon>
        <taxon>Basidiomycota</taxon>
        <taxon>Ustilaginomycotina</taxon>
        <taxon>Malasseziomycetes</taxon>
        <taxon>Malasseziales</taxon>
        <taxon>Malasseziaceae</taxon>
        <taxon>Malassezia</taxon>
    </lineage>
</organism>
<feature type="region of interest" description="Disordered" evidence="2">
    <location>
        <begin position="785"/>
        <end position="941"/>
    </location>
</feature>
<feature type="region of interest" description="Disordered" evidence="2">
    <location>
        <begin position="281"/>
        <end position="411"/>
    </location>
</feature>
<feature type="compositionally biased region" description="Basic and acidic residues" evidence="2">
    <location>
        <begin position="1"/>
        <end position="20"/>
    </location>
</feature>
<feature type="compositionally biased region" description="Basic and acidic residues" evidence="2">
    <location>
        <begin position="917"/>
        <end position="941"/>
    </location>
</feature>
<evidence type="ECO:0000313" key="4">
    <source>
        <dbReference type="Proteomes" id="UP001219567"/>
    </source>
</evidence>
<feature type="compositionally biased region" description="Acidic residues" evidence="2">
    <location>
        <begin position="856"/>
        <end position="866"/>
    </location>
</feature>
<feature type="region of interest" description="Disordered" evidence="2">
    <location>
        <begin position="1"/>
        <end position="164"/>
    </location>
</feature>
<name>A0AAJ5YUP9_9BASI</name>
<proteinExistence type="predicted"/>
<dbReference type="InterPro" id="IPR053203">
    <property type="entry name" value="Cisplatin_resist-associated"/>
</dbReference>
<reference evidence="3 4" key="1">
    <citation type="submission" date="2023-03" db="EMBL/GenBank/DDBJ databases">
        <title>Mating type loci evolution in Malassezia.</title>
        <authorList>
            <person name="Coelho M.A."/>
        </authorList>
    </citation>
    <scope>NUCLEOTIDE SEQUENCE [LARGE SCALE GENOMIC DNA]</scope>
    <source>
        <strain evidence="3 4">CBS 9725</strain>
    </source>
</reference>
<evidence type="ECO:0000256" key="1">
    <source>
        <dbReference type="SAM" id="Coils"/>
    </source>
</evidence>
<feature type="compositionally biased region" description="Basic and acidic residues" evidence="2">
    <location>
        <begin position="844"/>
        <end position="855"/>
    </location>
</feature>
<dbReference type="EMBL" id="CP119946">
    <property type="protein sequence ID" value="WFD00082.1"/>
    <property type="molecule type" value="Genomic_DNA"/>
</dbReference>
<feature type="compositionally biased region" description="Basic and acidic residues" evidence="2">
    <location>
        <begin position="581"/>
        <end position="596"/>
    </location>
</feature>
<gene>
    <name evidence="3" type="ORF">MYAM1_002828</name>
</gene>
<dbReference type="Pfam" id="PF12223">
    <property type="entry name" value="DUF3602"/>
    <property type="match status" value="1"/>
</dbReference>
<dbReference type="PANTHER" id="PTHR34693:SF1">
    <property type="entry name" value="PROTEIN PAR32"/>
    <property type="match status" value="1"/>
</dbReference>
<protein>
    <submittedName>
        <fullName evidence="3">Uncharacterized protein</fullName>
    </submittedName>
</protein>
<dbReference type="AlphaFoldDB" id="A0AAJ5YUP9"/>
<feature type="compositionally biased region" description="Acidic residues" evidence="2">
    <location>
        <begin position="67"/>
        <end position="76"/>
    </location>
</feature>
<sequence>MRRASEVRKIGRLPIRDETPARTPRVSHTWDVGLEESPLTGGIASLGMPLLDASPGNPLMQHRYEAQDDLLSDESDHEYLPEQHESLSQTGSPSGSDPSSQLDATPGISSRESSPKLRPELVPQNSTVELTTSSQKPSRKHAPTPRSNQGHLHRTPAHSSHEVPLDNYYASIDFDKITNPFTDTRRAQMRGLPKSHEAQASTSAIANHTERLSQEPVHESPSRLAKNAHTGNARTFSIAEDVQSSVSQSNSHSKAAGLEDIANPYMGSTFPAVSHEQDVVPSPALRNRVSKRPSLQAETSVAYSPIRSPAATAQTNGGQTAAASASIPRRSSVRPSARPSASASIAQPADLPTKFRRESSSSTAPKNPSPQTSHATSAEIPTQPQQVRPRASHSERTPRSAIGVRTPVRPTRSNRLLTEELLKWKRRCTQLEEELALAQQRMDDLQDEAQLGNEPQLETQLEALQKGRERDRRAMRQRVRVLESHMADTKLKYDDRYWRLLTSADRTPGSESAEVQLVMRDNQILRLESANMELQQELQVTRSHASFLIGLYQWRSEQAQSSGSDQSALQAHIAHLEQRLEEESRLRQRAEQRTSEQHPSMLPPAPVDSYLTNPLSPPAAYEEQASVLREPQSGSSGESDSWRHSRSNSKPDVGNSYIQLTQDRQRKNPKEVSASPPAPPLASFEIETRTSTEPPPSAPPAPLQPGLTPMLRRMNAPIDLGLDVESTPILHTGNASPAQKKKRKFLSTGRNFLRINEGGHPLAYLGVDRLELILMPFLEHFHRNRKPEDVSSPERGRTMTGTGRGGAGNIRQSSLVREDDEEPEKQIPSIMHVGRGGAGNVRSPSRDPANRKREEQDENELDEMQDAELRNHVRVTGRGGFGTLPPAHEEERGRGRKPANTPQTRVAGLVRSLSRSRSREPAGTRRESSTQQRLHLDQVAE</sequence>
<feature type="compositionally biased region" description="Pro residues" evidence="2">
    <location>
        <begin position="693"/>
        <end position="703"/>
    </location>
</feature>
<feature type="region of interest" description="Disordered" evidence="2">
    <location>
        <begin position="581"/>
        <end position="709"/>
    </location>
</feature>
<dbReference type="InterPro" id="IPR022024">
    <property type="entry name" value="DUF3602"/>
</dbReference>
<feature type="compositionally biased region" description="Polar residues" evidence="2">
    <location>
        <begin position="86"/>
        <end position="112"/>
    </location>
</feature>
<evidence type="ECO:0000256" key="2">
    <source>
        <dbReference type="SAM" id="MobiDB-lite"/>
    </source>
</evidence>
<feature type="compositionally biased region" description="Polar residues" evidence="2">
    <location>
        <begin position="360"/>
        <end position="386"/>
    </location>
</feature>
<feature type="compositionally biased region" description="Low complexity" evidence="2">
    <location>
        <begin position="310"/>
        <end position="349"/>
    </location>
</feature>
<dbReference type="PANTHER" id="PTHR34693">
    <property type="entry name" value="PROTEIN PAR32"/>
    <property type="match status" value="1"/>
</dbReference>
<feature type="compositionally biased region" description="Basic and acidic residues" evidence="2">
    <location>
        <begin position="786"/>
        <end position="797"/>
    </location>
</feature>